<dbReference type="AlphaFoldDB" id="A0A1J4KWU1"/>
<dbReference type="SUPFAM" id="SSF52113">
    <property type="entry name" value="BRCT domain"/>
    <property type="match status" value="1"/>
</dbReference>
<dbReference type="SMART" id="SM00577">
    <property type="entry name" value="CPDc"/>
    <property type="match status" value="1"/>
</dbReference>
<dbReference type="RefSeq" id="XP_068367141.1">
    <property type="nucleotide sequence ID" value="XM_068498497.1"/>
</dbReference>
<evidence type="ECO:0000256" key="4">
    <source>
        <dbReference type="ARBA" id="ARBA00023242"/>
    </source>
</evidence>
<evidence type="ECO:0000259" key="8">
    <source>
        <dbReference type="PROSITE" id="PS50172"/>
    </source>
</evidence>
<evidence type="ECO:0000256" key="6">
    <source>
        <dbReference type="ARBA" id="ARBA00048336"/>
    </source>
</evidence>
<name>A0A1J4KWU1_9EUKA</name>
<evidence type="ECO:0000256" key="1">
    <source>
        <dbReference type="ARBA" id="ARBA00004123"/>
    </source>
</evidence>
<dbReference type="PROSITE" id="PS50969">
    <property type="entry name" value="FCP1"/>
    <property type="match status" value="1"/>
</dbReference>
<dbReference type="PANTHER" id="PTHR23081:SF36">
    <property type="entry name" value="RNA POLYMERASE II SUBUNIT A C-TERMINAL DOMAIN PHOSPHATASE"/>
    <property type="match status" value="1"/>
</dbReference>
<evidence type="ECO:0000313" key="11">
    <source>
        <dbReference type="Proteomes" id="UP000179807"/>
    </source>
</evidence>
<dbReference type="InterPro" id="IPR036412">
    <property type="entry name" value="HAD-like_sf"/>
</dbReference>
<feature type="domain" description="FCP1 homology" evidence="9">
    <location>
        <begin position="59"/>
        <end position="235"/>
    </location>
</feature>
<dbReference type="PANTHER" id="PTHR23081">
    <property type="entry name" value="RNA POLYMERASE II CTD PHOSPHATASE"/>
    <property type="match status" value="1"/>
</dbReference>
<dbReference type="Proteomes" id="UP000179807">
    <property type="component" value="Unassembled WGS sequence"/>
</dbReference>
<evidence type="ECO:0000256" key="3">
    <source>
        <dbReference type="ARBA" id="ARBA00022801"/>
    </source>
</evidence>
<dbReference type="Pfam" id="PF00533">
    <property type="entry name" value="BRCT"/>
    <property type="match status" value="1"/>
</dbReference>
<dbReference type="CDD" id="cd07521">
    <property type="entry name" value="HAD_FCP1-like"/>
    <property type="match status" value="1"/>
</dbReference>
<dbReference type="SMART" id="SM00292">
    <property type="entry name" value="BRCT"/>
    <property type="match status" value="1"/>
</dbReference>
<evidence type="ECO:0000256" key="7">
    <source>
        <dbReference type="SAM" id="MobiDB-lite"/>
    </source>
</evidence>
<feature type="domain" description="BRCT" evidence="8">
    <location>
        <begin position="284"/>
        <end position="366"/>
    </location>
</feature>
<evidence type="ECO:0000259" key="9">
    <source>
        <dbReference type="PROSITE" id="PS50969"/>
    </source>
</evidence>
<dbReference type="GeneID" id="94833201"/>
<comment type="subcellular location">
    <subcellularLocation>
        <location evidence="1">Nucleus</location>
    </subcellularLocation>
</comment>
<evidence type="ECO:0000256" key="5">
    <source>
        <dbReference type="ARBA" id="ARBA00047761"/>
    </source>
</evidence>
<dbReference type="Pfam" id="PF03031">
    <property type="entry name" value="NIF"/>
    <property type="match status" value="1"/>
</dbReference>
<comment type="caution">
    <text evidence="10">The sequence shown here is derived from an EMBL/GenBank/DDBJ whole genome shotgun (WGS) entry which is preliminary data.</text>
</comment>
<dbReference type="InterPro" id="IPR039189">
    <property type="entry name" value="Fcp1"/>
</dbReference>
<comment type="catalytic activity">
    <reaction evidence="6">
        <text>O-phospho-L-threonyl-[protein] + H2O = L-threonyl-[protein] + phosphate</text>
        <dbReference type="Rhea" id="RHEA:47004"/>
        <dbReference type="Rhea" id="RHEA-COMP:11060"/>
        <dbReference type="Rhea" id="RHEA-COMP:11605"/>
        <dbReference type="ChEBI" id="CHEBI:15377"/>
        <dbReference type="ChEBI" id="CHEBI:30013"/>
        <dbReference type="ChEBI" id="CHEBI:43474"/>
        <dbReference type="ChEBI" id="CHEBI:61977"/>
        <dbReference type="EC" id="3.1.3.16"/>
    </reaction>
</comment>
<keyword evidence="3" id="KW-0378">Hydrolase</keyword>
<dbReference type="InterPro" id="IPR036420">
    <property type="entry name" value="BRCT_dom_sf"/>
</dbReference>
<dbReference type="PROSITE" id="PS50172">
    <property type="entry name" value="BRCT"/>
    <property type="match status" value="1"/>
</dbReference>
<gene>
    <name evidence="10" type="ORF">TRFO_15641</name>
</gene>
<sequence>MTTEDSSVNCIHPVIYNGMCSECGAFVEPDHRYHKTRDIYVLSSVIDEEDNGQFESFLTSRKQLALVVDLDKTVIDTIRVNNEEEAKRVIALDKEHEDDFILFTLSEMYLVRVRPFTAEFLKAISPYYFMQVYTLSQKAYALKILEKIDPSGEFFNERLLSREDGDPNKKSMSNFFLSGQHMAVVIDDTSDVWKNADDKVYKGLVQLEGFHYFTRTKEINAHAWNDDTLKVMTEVLIKIHHDFYNIPYESAFTNLEDQLNSNQLNSNQNQAKIAETVAIPIDRIKRAVFDGCYIYFCKFWNPEDTNQTNYYIRKVEEFGGHVLTEFLPYCTHVVSSDPTHEVVKQAEEYKGIFIVNYSWFFRSFYRFQRQSELAGRFEVKNGIESASLKTNGEKIRTEPPAEETGDETDDILTLLDGIGEEEEEQNADSEDIDFLFASNHEEEEEEAQMNNQ</sequence>
<dbReference type="InterPro" id="IPR023214">
    <property type="entry name" value="HAD_sf"/>
</dbReference>
<proteinExistence type="predicted"/>
<comment type="catalytic activity">
    <reaction evidence="5">
        <text>O-phospho-L-seryl-[protein] + H2O = L-seryl-[protein] + phosphate</text>
        <dbReference type="Rhea" id="RHEA:20629"/>
        <dbReference type="Rhea" id="RHEA-COMP:9863"/>
        <dbReference type="Rhea" id="RHEA-COMP:11604"/>
        <dbReference type="ChEBI" id="CHEBI:15377"/>
        <dbReference type="ChEBI" id="CHEBI:29999"/>
        <dbReference type="ChEBI" id="CHEBI:43474"/>
        <dbReference type="ChEBI" id="CHEBI:83421"/>
        <dbReference type="EC" id="3.1.3.16"/>
    </reaction>
</comment>
<dbReference type="OrthoDB" id="10249888at2759"/>
<dbReference type="EMBL" id="MLAK01000431">
    <property type="protein sequence ID" value="OHT14005.1"/>
    <property type="molecule type" value="Genomic_DNA"/>
</dbReference>
<keyword evidence="11" id="KW-1185">Reference proteome</keyword>
<protein>
    <recommendedName>
        <fullName evidence="2">protein-serine/threonine phosphatase</fullName>
        <ecNumber evidence="2">3.1.3.16</ecNumber>
    </recommendedName>
</protein>
<feature type="region of interest" description="Disordered" evidence="7">
    <location>
        <begin position="390"/>
        <end position="409"/>
    </location>
</feature>
<dbReference type="VEuPathDB" id="TrichDB:TRFO_15641"/>
<feature type="compositionally biased region" description="Acidic residues" evidence="7">
    <location>
        <begin position="400"/>
        <end position="409"/>
    </location>
</feature>
<dbReference type="InterPro" id="IPR001357">
    <property type="entry name" value="BRCT_dom"/>
</dbReference>
<accession>A0A1J4KWU1</accession>
<dbReference type="SUPFAM" id="SSF56784">
    <property type="entry name" value="HAD-like"/>
    <property type="match status" value="1"/>
</dbReference>
<dbReference type="InterPro" id="IPR004274">
    <property type="entry name" value="FCP1_dom"/>
</dbReference>
<keyword evidence="4" id="KW-0539">Nucleus</keyword>
<dbReference type="GO" id="GO:0005634">
    <property type="term" value="C:nucleus"/>
    <property type="evidence" value="ECO:0007669"/>
    <property type="project" value="UniProtKB-SubCell"/>
</dbReference>
<dbReference type="GO" id="GO:0008420">
    <property type="term" value="F:RNA polymerase II CTD heptapeptide repeat phosphatase activity"/>
    <property type="evidence" value="ECO:0007669"/>
    <property type="project" value="InterPro"/>
</dbReference>
<dbReference type="EC" id="3.1.3.16" evidence="2"/>
<dbReference type="Gene3D" id="3.40.50.10190">
    <property type="entry name" value="BRCT domain"/>
    <property type="match status" value="1"/>
</dbReference>
<dbReference type="Gene3D" id="3.40.50.1000">
    <property type="entry name" value="HAD superfamily/HAD-like"/>
    <property type="match status" value="1"/>
</dbReference>
<organism evidence="10 11">
    <name type="scientific">Tritrichomonas foetus</name>
    <dbReference type="NCBI Taxonomy" id="1144522"/>
    <lineage>
        <taxon>Eukaryota</taxon>
        <taxon>Metamonada</taxon>
        <taxon>Parabasalia</taxon>
        <taxon>Tritrichomonadida</taxon>
        <taxon>Tritrichomonadidae</taxon>
        <taxon>Tritrichomonas</taxon>
    </lineage>
</organism>
<evidence type="ECO:0000256" key="2">
    <source>
        <dbReference type="ARBA" id="ARBA00013081"/>
    </source>
</evidence>
<evidence type="ECO:0000313" key="10">
    <source>
        <dbReference type="EMBL" id="OHT14005.1"/>
    </source>
</evidence>
<reference evidence="10" key="1">
    <citation type="submission" date="2016-10" db="EMBL/GenBank/DDBJ databases">
        <authorList>
            <person name="Benchimol M."/>
            <person name="Almeida L.G."/>
            <person name="Vasconcelos A.T."/>
            <person name="Perreira-Neves A."/>
            <person name="Rosa I.A."/>
            <person name="Tasca T."/>
            <person name="Bogo M.R."/>
            <person name="de Souza W."/>
        </authorList>
    </citation>
    <scope>NUCLEOTIDE SEQUENCE [LARGE SCALE GENOMIC DNA]</scope>
    <source>
        <strain evidence="10">K</strain>
    </source>
</reference>